<evidence type="ECO:0000256" key="1">
    <source>
        <dbReference type="SAM" id="MobiDB-lite"/>
    </source>
</evidence>
<proteinExistence type="predicted"/>
<feature type="chain" id="PRO_5046871603" evidence="2">
    <location>
        <begin position="29"/>
        <end position="247"/>
    </location>
</feature>
<feature type="compositionally biased region" description="Polar residues" evidence="1">
    <location>
        <begin position="25"/>
        <end position="37"/>
    </location>
</feature>
<organism evidence="3 4">
    <name type="scientific">Cohnella soli</name>
    <dbReference type="NCBI Taxonomy" id="425005"/>
    <lineage>
        <taxon>Bacteria</taxon>
        <taxon>Bacillati</taxon>
        <taxon>Bacillota</taxon>
        <taxon>Bacilli</taxon>
        <taxon>Bacillales</taxon>
        <taxon>Paenibacillaceae</taxon>
        <taxon>Cohnella</taxon>
    </lineage>
</organism>
<reference evidence="4" key="1">
    <citation type="journal article" date="2019" name="Int. J. Syst. Evol. Microbiol.">
        <title>The Global Catalogue of Microorganisms (GCM) 10K type strain sequencing project: providing services to taxonomists for standard genome sequencing and annotation.</title>
        <authorList>
            <consortium name="The Broad Institute Genomics Platform"/>
            <consortium name="The Broad Institute Genome Sequencing Center for Infectious Disease"/>
            <person name="Wu L."/>
            <person name="Ma J."/>
        </authorList>
    </citation>
    <scope>NUCLEOTIDE SEQUENCE [LARGE SCALE GENOMIC DNA]</scope>
    <source>
        <strain evidence="4">CGMCC 1.18575</strain>
    </source>
</reference>
<sequence length="247" mass="25516">MTKRAAMRLKISMAIVLSAVLVSCSAESPDTASTASQKPPAKSGNAETPTPGSDRSDASDPSGPASSTWSPASSPAPSASNAGKENTTNSEHNDPSDAVEASKLEPSPPKAGSSKEAAFNFKSPSLANIKLGDTDDVIIKKYGLPVESYPLPGDEGTIDIWEYDGLSIGLDETSAVVYIEVNADKAKTGILGLKLGMEGSDAAKLLGIPVDGMSNVLTAKVTGGWVKLDLDPDTRAVLTIRLLSLDE</sequence>
<accession>A0ABW0HZG4</accession>
<keyword evidence="4" id="KW-1185">Reference proteome</keyword>
<feature type="signal peptide" evidence="2">
    <location>
        <begin position="1"/>
        <end position="28"/>
    </location>
</feature>
<evidence type="ECO:0000313" key="4">
    <source>
        <dbReference type="Proteomes" id="UP001596113"/>
    </source>
</evidence>
<protein>
    <submittedName>
        <fullName evidence="3">Uncharacterized protein</fullName>
    </submittedName>
</protein>
<feature type="compositionally biased region" description="Low complexity" evidence="1">
    <location>
        <begin position="59"/>
        <end position="82"/>
    </location>
</feature>
<keyword evidence="2" id="KW-0732">Signal</keyword>
<feature type="region of interest" description="Disordered" evidence="1">
    <location>
        <begin position="25"/>
        <end position="117"/>
    </location>
</feature>
<dbReference type="Proteomes" id="UP001596113">
    <property type="component" value="Unassembled WGS sequence"/>
</dbReference>
<comment type="caution">
    <text evidence="3">The sequence shown here is derived from an EMBL/GenBank/DDBJ whole genome shotgun (WGS) entry which is preliminary data.</text>
</comment>
<gene>
    <name evidence="3" type="ORF">ACFPOF_23585</name>
</gene>
<name>A0ABW0HZG4_9BACL</name>
<dbReference type="EMBL" id="JBHSMI010000030">
    <property type="protein sequence ID" value="MFC5405738.1"/>
    <property type="molecule type" value="Genomic_DNA"/>
</dbReference>
<evidence type="ECO:0000313" key="3">
    <source>
        <dbReference type="EMBL" id="MFC5405738.1"/>
    </source>
</evidence>
<feature type="compositionally biased region" description="Basic and acidic residues" evidence="1">
    <location>
        <begin position="91"/>
        <end position="103"/>
    </location>
</feature>
<dbReference type="RefSeq" id="WP_378137288.1">
    <property type="nucleotide sequence ID" value="NZ_JBHSMI010000030.1"/>
</dbReference>
<dbReference type="PROSITE" id="PS51257">
    <property type="entry name" value="PROKAR_LIPOPROTEIN"/>
    <property type="match status" value="1"/>
</dbReference>
<evidence type="ECO:0000256" key="2">
    <source>
        <dbReference type="SAM" id="SignalP"/>
    </source>
</evidence>